<keyword evidence="1" id="KW-1185">Reference proteome</keyword>
<dbReference type="KEGG" id="bbel:109469370"/>
<accession>A0A6P4YXC6</accession>
<dbReference type="Proteomes" id="UP000515135">
    <property type="component" value="Unplaced"/>
</dbReference>
<organism evidence="1 2">
    <name type="scientific">Branchiostoma belcheri</name>
    <name type="common">Amphioxus</name>
    <dbReference type="NCBI Taxonomy" id="7741"/>
    <lineage>
        <taxon>Eukaryota</taxon>
        <taxon>Metazoa</taxon>
        <taxon>Chordata</taxon>
        <taxon>Cephalochordata</taxon>
        <taxon>Leptocardii</taxon>
        <taxon>Amphioxiformes</taxon>
        <taxon>Branchiostomatidae</taxon>
        <taxon>Branchiostoma</taxon>
    </lineage>
</organism>
<reference evidence="2" key="1">
    <citation type="submission" date="2025-08" db="UniProtKB">
        <authorList>
            <consortium name="RefSeq"/>
        </authorList>
    </citation>
    <scope>IDENTIFICATION</scope>
    <source>
        <tissue evidence="2">Gonad</tissue>
    </source>
</reference>
<evidence type="ECO:0000313" key="2">
    <source>
        <dbReference type="RefSeq" id="XP_019623432.1"/>
    </source>
</evidence>
<evidence type="ECO:0000313" key="1">
    <source>
        <dbReference type="Proteomes" id="UP000515135"/>
    </source>
</evidence>
<sequence>MAMALLPRALVPMYSLLVNRIGVIQGTKSTFEVDVLTNPVSNKLVRILLKSRDNQTLTKTDSNKIFCSNRDIFLEFGRKLQLGRLLDDDVFDTLIHQMCENAPITYDIGLQTALWNDHILHQTELAKHILPIESKEAKLKKELVSLAYRNPKKMKDFFEEYDSTSVPYGIKGETLTPCEGGSSDMERFRVWECGFEYVNPPEKLVVIGYIEDDAVVMVGSQSGKVYMDEDEIVYNVANNLSDFANHGCPYNPTFFDYYLARPNDVRSLPCAAGTFEECDKTADVPEDSKWTFIGHDPVKLEADRERASQMYAEMAEYFKPPSEVFLDFTDQQEDPFHSQSFFAQFGDDQEDLWSSPCQGFPSTDPFPSQFSSMCIEIKS</sequence>
<dbReference type="RefSeq" id="XP_019623432.1">
    <property type="nucleotide sequence ID" value="XM_019767873.1"/>
</dbReference>
<protein>
    <submittedName>
        <fullName evidence="2">Uncharacterized protein LOC109469370</fullName>
    </submittedName>
</protein>
<dbReference type="Pfam" id="PF02393">
    <property type="entry name" value="US22"/>
    <property type="match status" value="1"/>
</dbReference>
<dbReference type="AlphaFoldDB" id="A0A6P4YXC6"/>
<dbReference type="InterPro" id="IPR003360">
    <property type="entry name" value="US22-like"/>
</dbReference>
<proteinExistence type="predicted"/>
<dbReference type="OrthoDB" id="10404079at2759"/>
<gene>
    <name evidence="2" type="primary">LOC109469370</name>
</gene>
<dbReference type="GeneID" id="109469370"/>
<name>A0A6P4YXC6_BRABE</name>